<protein>
    <recommendedName>
        <fullName evidence="5">N5-carboxyaminoimidazole ribonucleotide synthase</fullName>
        <shortName evidence="5">N5-CAIR synthase</shortName>
        <ecNumber evidence="5">6.3.4.18</ecNumber>
    </recommendedName>
    <alternativeName>
        <fullName evidence="5">5-(carboxyamino)imidazole ribonucleotide synthetase</fullName>
    </alternativeName>
</protein>
<dbReference type="SUPFAM" id="SSF51246">
    <property type="entry name" value="Rudiment single hybrid motif"/>
    <property type="match status" value="1"/>
</dbReference>
<dbReference type="PROSITE" id="PS50975">
    <property type="entry name" value="ATP_GRASP"/>
    <property type="match status" value="1"/>
</dbReference>
<feature type="binding site" evidence="5">
    <location>
        <position position="220"/>
    </location>
    <ligand>
        <name>ATP</name>
        <dbReference type="ChEBI" id="CHEBI:30616"/>
    </ligand>
</feature>
<feature type="binding site" evidence="5">
    <location>
        <position position="197"/>
    </location>
    <ligand>
        <name>ATP</name>
        <dbReference type="ChEBI" id="CHEBI:30616"/>
    </ligand>
</feature>
<comment type="function">
    <text evidence="5">Catalyzes the ATP-dependent conversion of 5-aminoimidazole ribonucleotide (AIR) and HCO(3)(-) to N5-carboxyaminoimidazole ribonucleotide (N5-CAIR).</text>
</comment>
<dbReference type="InterPro" id="IPR040686">
    <property type="entry name" value="PurK_C"/>
</dbReference>
<dbReference type="Gene3D" id="3.30.1490.20">
    <property type="entry name" value="ATP-grasp fold, A domain"/>
    <property type="match status" value="1"/>
</dbReference>
<comment type="similarity">
    <text evidence="5">Belongs to the PurK/PurT family.</text>
</comment>
<dbReference type="GO" id="GO:0005829">
    <property type="term" value="C:cytosol"/>
    <property type="evidence" value="ECO:0007669"/>
    <property type="project" value="TreeGrafter"/>
</dbReference>
<dbReference type="InterPro" id="IPR005875">
    <property type="entry name" value="PurK"/>
</dbReference>
<proteinExistence type="inferred from homology"/>
<dbReference type="GO" id="GO:0004638">
    <property type="term" value="F:phosphoribosylaminoimidazole carboxylase activity"/>
    <property type="evidence" value="ECO:0007669"/>
    <property type="project" value="InterPro"/>
</dbReference>
<dbReference type="NCBIfam" id="NF004679">
    <property type="entry name" value="PRK06019.1-5"/>
    <property type="match status" value="1"/>
</dbReference>
<comment type="caution">
    <text evidence="5">Lacks conserved residue(s) required for the propagation of feature annotation.</text>
</comment>
<evidence type="ECO:0000256" key="2">
    <source>
        <dbReference type="ARBA" id="ARBA00022741"/>
    </source>
</evidence>
<dbReference type="Proteomes" id="UP000232122">
    <property type="component" value="Unassembled WGS sequence"/>
</dbReference>
<keyword evidence="3 5" id="KW-0658">Purine biosynthesis</keyword>
<dbReference type="InterPro" id="IPR011761">
    <property type="entry name" value="ATP-grasp"/>
</dbReference>
<feature type="binding site" evidence="5">
    <location>
        <position position="154"/>
    </location>
    <ligand>
        <name>ATP</name>
        <dbReference type="ChEBI" id="CHEBI:30616"/>
    </ligand>
</feature>
<dbReference type="EMBL" id="NPEF01000252">
    <property type="protein sequence ID" value="PJZ91568.1"/>
    <property type="molecule type" value="Genomic_DNA"/>
</dbReference>
<dbReference type="Gene3D" id="3.40.50.20">
    <property type="match status" value="1"/>
</dbReference>
<comment type="caution">
    <text evidence="8">The sequence shown here is derived from an EMBL/GenBank/DDBJ whole genome shotgun (WGS) entry which is preliminary data.</text>
</comment>
<comment type="pathway">
    <text evidence="5">Purine metabolism; IMP biosynthesis via de novo pathway; 5-amino-1-(5-phospho-D-ribosyl)imidazole-4-carboxylate from 5-amino-1-(5-phospho-D-ribosyl)imidazole (N5-CAIR route): step 1/2.</text>
</comment>
<dbReference type="HAMAP" id="MF_01928">
    <property type="entry name" value="PurK"/>
    <property type="match status" value="1"/>
</dbReference>
<evidence type="ECO:0000313" key="9">
    <source>
        <dbReference type="Proteomes" id="UP000232122"/>
    </source>
</evidence>
<dbReference type="InterPro" id="IPR013815">
    <property type="entry name" value="ATP_grasp_subdomain_1"/>
</dbReference>
<dbReference type="GO" id="GO:0005524">
    <property type="term" value="F:ATP binding"/>
    <property type="evidence" value="ECO:0007669"/>
    <property type="project" value="UniProtKB-UniRule"/>
</dbReference>
<feature type="binding site" evidence="5">
    <location>
        <begin position="159"/>
        <end position="165"/>
    </location>
    <ligand>
        <name>ATP</name>
        <dbReference type="ChEBI" id="CHEBI:30616"/>
    </ligand>
</feature>
<name>A0A2N0BJ41_9LEPT</name>
<keyword evidence="9" id="KW-1185">Reference proteome</keyword>
<sequence>MIASKMLLPGSRLGVMGSGQLARMFCMEAVQHGYEVHVYSPEKNSPASGAGAEETVAEYDDENALLSFLERIDALTFEFENIPEIALSTVEKFSEKHGLIVSPSPNCIRIAQNRWREKNEFARAGIPTVNFYPVFEEKDKEEILSRTQFPCILKTNTMGYDGKGQIKCKTGDELAEALSSLKKLDHIVEEFFPFTEEASVIFARFPDGRTSYFHPSKNVHKNHILDLTFHPGNFSEGVRNRLIEYARKLAETIDYVGVFGIEFFLKGEEILCNEFAPRPHNSGHFSQNAGTLSQFSLQLRALCGLPVPNADGLPTGTVVMKNILGENYEPGSAFWNRAFQNPHYHLHLYGKTEARSGRKMGHWNYNGPDPERAFSDWE</sequence>
<evidence type="ECO:0000256" key="1">
    <source>
        <dbReference type="ARBA" id="ARBA00022598"/>
    </source>
</evidence>
<dbReference type="Pfam" id="PF22660">
    <property type="entry name" value="RS_preATP-grasp-like"/>
    <property type="match status" value="1"/>
</dbReference>
<dbReference type="GO" id="GO:0046872">
    <property type="term" value="F:metal ion binding"/>
    <property type="evidence" value="ECO:0007669"/>
    <property type="project" value="InterPro"/>
</dbReference>
<feature type="binding site" evidence="5">
    <location>
        <position position="114"/>
    </location>
    <ligand>
        <name>ATP</name>
        <dbReference type="ChEBI" id="CHEBI:30616"/>
    </ligand>
</feature>
<dbReference type="UniPathway" id="UPA00074">
    <property type="reaction ID" value="UER00942"/>
</dbReference>
<gene>
    <name evidence="5" type="primary">purK</name>
    <name evidence="7" type="ORF">CH379_008385</name>
    <name evidence="8" type="ORF">CH379_17895</name>
</gene>
<dbReference type="FunFam" id="3.30.1490.20:FF:000015">
    <property type="entry name" value="N5-carboxyaminoimidazole ribonucleotide synthase"/>
    <property type="match status" value="1"/>
</dbReference>
<dbReference type="GO" id="GO:0006189">
    <property type="term" value="P:'de novo' IMP biosynthetic process"/>
    <property type="evidence" value="ECO:0007669"/>
    <property type="project" value="UniProtKB-UniRule"/>
</dbReference>
<dbReference type="Pfam" id="PF02222">
    <property type="entry name" value="ATP-grasp"/>
    <property type="match status" value="1"/>
</dbReference>
<keyword evidence="2 5" id="KW-0547">Nucleotide-binding</keyword>
<dbReference type="EMBL" id="NPEF02000009">
    <property type="protein sequence ID" value="MDV6235640.1"/>
    <property type="molecule type" value="Genomic_DNA"/>
</dbReference>
<dbReference type="InterPro" id="IPR011054">
    <property type="entry name" value="Rudment_hybrid_motif"/>
</dbReference>
<evidence type="ECO:0000256" key="3">
    <source>
        <dbReference type="ARBA" id="ARBA00022755"/>
    </source>
</evidence>
<comment type="catalytic activity">
    <reaction evidence="5">
        <text>5-amino-1-(5-phospho-beta-D-ribosyl)imidazole + hydrogencarbonate + ATP = 5-carboxyamino-1-(5-phospho-D-ribosyl)imidazole + ADP + phosphate + 2 H(+)</text>
        <dbReference type="Rhea" id="RHEA:19317"/>
        <dbReference type="ChEBI" id="CHEBI:15378"/>
        <dbReference type="ChEBI" id="CHEBI:17544"/>
        <dbReference type="ChEBI" id="CHEBI:30616"/>
        <dbReference type="ChEBI" id="CHEBI:43474"/>
        <dbReference type="ChEBI" id="CHEBI:58730"/>
        <dbReference type="ChEBI" id="CHEBI:137981"/>
        <dbReference type="ChEBI" id="CHEBI:456216"/>
        <dbReference type="EC" id="6.3.4.18"/>
    </reaction>
</comment>
<evidence type="ECO:0000256" key="4">
    <source>
        <dbReference type="ARBA" id="ARBA00022840"/>
    </source>
</evidence>
<keyword evidence="1 5" id="KW-0436">Ligase</keyword>
<dbReference type="InterPro" id="IPR054350">
    <property type="entry name" value="PurT/PurK_preATP-grasp"/>
</dbReference>
<accession>A0A2N0B519</accession>
<dbReference type="EC" id="6.3.4.18" evidence="5"/>
<feature type="domain" description="ATP-grasp" evidence="6">
    <location>
        <begin position="118"/>
        <end position="303"/>
    </location>
</feature>
<dbReference type="Pfam" id="PF17769">
    <property type="entry name" value="PurK_C"/>
    <property type="match status" value="1"/>
</dbReference>
<dbReference type="PANTHER" id="PTHR11609">
    <property type="entry name" value="PURINE BIOSYNTHESIS PROTEIN 6/7, PUR6/7"/>
    <property type="match status" value="1"/>
</dbReference>
<dbReference type="Gene3D" id="3.30.470.20">
    <property type="entry name" value="ATP-grasp fold, B domain"/>
    <property type="match status" value="1"/>
</dbReference>
<accession>A0A2N0BJ41</accession>
<feature type="binding site" evidence="5">
    <location>
        <begin position="273"/>
        <end position="274"/>
    </location>
    <ligand>
        <name>ATP</name>
        <dbReference type="ChEBI" id="CHEBI:30616"/>
    </ligand>
</feature>
<dbReference type="SUPFAM" id="SSF52440">
    <property type="entry name" value="PreATP-grasp domain"/>
    <property type="match status" value="1"/>
</dbReference>
<evidence type="ECO:0000259" key="6">
    <source>
        <dbReference type="PROSITE" id="PS50975"/>
    </source>
</evidence>
<evidence type="ECO:0000313" key="7">
    <source>
        <dbReference type="EMBL" id="MDV6235640.1"/>
    </source>
</evidence>
<comment type="subunit">
    <text evidence="5">Homodimer.</text>
</comment>
<dbReference type="GO" id="GO:0034028">
    <property type="term" value="F:5-(carboxyamino)imidazole ribonucleotide synthase activity"/>
    <property type="evidence" value="ECO:0007669"/>
    <property type="project" value="UniProtKB-UniRule"/>
</dbReference>
<dbReference type="PANTHER" id="PTHR11609:SF5">
    <property type="entry name" value="PHOSPHORIBOSYLAMINOIMIDAZOLE CARBOXYLASE"/>
    <property type="match status" value="1"/>
</dbReference>
<dbReference type="SUPFAM" id="SSF56059">
    <property type="entry name" value="Glutathione synthetase ATP-binding domain-like"/>
    <property type="match status" value="1"/>
</dbReference>
<reference evidence="7" key="3">
    <citation type="submission" date="2023-10" db="EMBL/GenBank/DDBJ databases">
        <authorList>
            <person name="Picardeau M."/>
            <person name="Thibeaux R."/>
        </authorList>
    </citation>
    <scope>NUCLEOTIDE SEQUENCE</scope>
    <source>
        <strain evidence="7">ATI7-C-A5</strain>
    </source>
</reference>
<dbReference type="InterPro" id="IPR016185">
    <property type="entry name" value="PreATP-grasp_dom_sf"/>
</dbReference>
<dbReference type="OrthoDB" id="9804625at2"/>
<dbReference type="AlphaFoldDB" id="A0A2N0BJ41"/>
<keyword evidence="4 5" id="KW-0067">ATP-binding</keyword>
<evidence type="ECO:0000313" key="8">
    <source>
        <dbReference type="EMBL" id="PJZ91568.1"/>
    </source>
</evidence>
<reference evidence="8" key="1">
    <citation type="submission" date="2017-07" db="EMBL/GenBank/DDBJ databases">
        <title>Leptospira spp. isolated from tropical soils.</title>
        <authorList>
            <person name="Thibeaux R."/>
            <person name="Iraola G."/>
            <person name="Ferres I."/>
            <person name="Bierque E."/>
            <person name="Girault D."/>
            <person name="Soupe-Gilbert M.-E."/>
            <person name="Picardeau M."/>
            <person name="Goarant C."/>
        </authorList>
    </citation>
    <scope>NUCLEOTIDE SEQUENCE [LARGE SCALE GENOMIC DNA]</scope>
    <source>
        <strain evidence="8">ATI7-C-A5</strain>
    </source>
</reference>
<organism evidence="8">
    <name type="scientific">Leptospira ellisii</name>
    <dbReference type="NCBI Taxonomy" id="2023197"/>
    <lineage>
        <taxon>Bacteria</taxon>
        <taxon>Pseudomonadati</taxon>
        <taxon>Spirochaetota</taxon>
        <taxon>Spirochaetia</taxon>
        <taxon>Leptospirales</taxon>
        <taxon>Leptospiraceae</taxon>
        <taxon>Leptospira</taxon>
    </lineage>
</organism>
<dbReference type="InterPro" id="IPR003135">
    <property type="entry name" value="ATP-grasp_carboxylate-amine"/>
</dbReference>
<reference evidence="7 9" key="2">
    <citation type="journal article" date="2018" name="Microb. Genom.">
        <title>Deciphering the unexplored Leptospira diversity from soils uncovers genomic evolution to virulence.</title>
        <authorList>
            <person name="Thibeaux R."/>
            <person name="Iraola G."/>
            <person name="Ferres I."/>
            <person name="Bierque E."/>
            <person name="Girault D."/>
            <person name="Soupe-Gilbert M.E."/>
            <person name="Picardeau M."/>
            <person name="Goarant C."/>
        </authorList>
    </citation>
    <scope>NUCLEOTIDE SEQUENCE [LARGE SCALE GENOMIC DNA]</scope>
    <source>
        <strain evidence="7 9">ATI7-C-A5</strain>
    </source>
</reference>
<evidence type="ECO:0000256" key="5">
    <source>
        <dbReference type="HAMAP-Rule" id="MF_01928"/>
    </source>
</evidence>